<gene>
    <name evidence="2" type="ORF">IDM49_00730</name>
</gene>
<dbReference type="Proteomes" id="UP000516404">
    <property type="component" value="Chromosome"/>
</dbReference>
<feature type="domain" description="HMA" evidence="1">
    <location>
        <begin position="2"/>
        <end position="70"/>
    </location>
</feature>
<dbReference type="PROSITE" id="PS50846">
    <property type="entry name" value="HMA_2"/>
    <property type="match status" value="1"/>
</dbReference>
<organism evidence="2 3">
    <name type="scientific">Rothia terrae</name>
    <dbReference type="NCBI Taxonomy" id="396015"/>
    <lineage>
        <taxon>Bacteria</taxon>
        <taxon>Bacillati</taxon>
        <taxon>Actinomycetota</taxon>
        <taxon>Actinomycetes</taxon>
        <taxon>Micrococcales</taxon>
        <taxon>Micrococcaceae</taxon>
        <taxon>Rothia</taxon>
    </lineage>
</organism>
<reference evidence="2 3" key="1">
    <citation type="submission" date="2020-09" db="EMBL/GenBank/DDBJ databases">
        <title>Investigation of environmental microbes.</title>
        <authorList>
            <person name="Ou Y."/>
            <person name="Kang Q."/>
        </authorList>
    </citation>
    <scope>NUCLEOTIDE SEQUENCE [LARGE SCALE GENOMIC DNA]</scope>
    <source>
        <strain evidence="2 3">KJZ-14</strain>
    </source>
</reference>
<dbReference type="KEGG" id="rter:IDM49_00730"/>
<dbReference type="Pfam" id="PF00403">
    <property type="entry name" value="HMA"/>
    <property type="match status" value="1"/>
</dbReference>
<evidence type="ECO:0000259" key="1">
    <source>
        <dbReference type="PROSITE" id="PS50846"/>
    </source>
</evidence>
<dbReference type="EMBL" id="CP061539">
    <property type="protein sequence ID" value="QNV37871.1"/>
    <property type="molecule type" value="Genomic_DNA"/>
</dbReference>
<dbReference type="InterPro" id="IPR036163">
    <property type="entry name" value="HMA_dom_sf"/>
</dbReference>
<keyword evidence="3" id="KW-1185">Reference proteome</keyword>
<dbReference type="InterPro" id="IPR006121">
    <property type="entry name" value="HMA_dom"/>
</dbReference>
<evidence type="ECO:0000313" key="2">
    <source>
        <dbReference type="EMBL" id="QNV37871.1"/>
    </source>
</evidence>
<proteinExistence type="predicted"/>
<dbReference type="GO" id="GO:0046872">
    <property type="term" value="F:metal ion binding"/>
    <property type="evidence" value="ECO:0007669"/>
    <property type="project" value="InterPro"/>
</dbReference>
<dbReference type="AlphaFoldDB" id="A0A7H2BDX5"/>
<dbReference type="Gene3D" id="3.30.70.100">
    <property type="match status" value="1"/>
</dbReference>
<evidence type="ECO:0000313" key="3">
    <source>
        <dbReference type="Proteomes" id="UP000516404"/>
    </source>
</evidence>
<accession>A0A7H2BDX5</accession>
<protein>
    <submittedName>
        <fullName evidence="2">Cation transporter</fullName>
    </submittedName>
</protein>
<dbReference type="GeneID" id="96622746"/>
<dbReference type="SUPFAM" id="SSF55008">
    <property type="entry name" value="HMA, heavy metal-associated domain"/>
    <property type="match status" value="1"/>
</dbReference>
<dbReference type="RefSeq" id="WP_190724674.1">
    <property type="nucleotide sequence ID" value="NZ_CP061539.1"/>
</dbReference>
<sequence length="72" mass="7461">MATKVVKATGLTCNHCALSVTEEVSEVEGVESVVVDVVKDGESTVTIEHTEPVSDTAINAAIAEAGYDVVQN</sequence>
<name>A0A7H2BDX5_9MICC</name>